<accession>A0A915L9F1</accession>
<dbReference type="Proteomes" id="UP000887565">
    <property type="component" value="Unplaced"/>
</dbReference>
<sequence length="196" mass="22069">MESAFGEHMIKCVILDNNSNDQCIISTDFLAHPDIHAILIFNDNYIKIQDVKLMLKVIASVRLQTKLFLNIAHDNLLEEIPEEERDDKSDTFSQPEEIEAKQVVRHPQPGPHQPPPWWLEVTQLAKPIFLIAQISVSISPHCQQWVTSTIFPTTTATIPDVIVQPLPTDSVASELPIETAVVNVTNSQCLLLYVNN</sequence>
<name>A0A915L9F1_ROMCU</name>
<evidence type="ECO:0000313" key="1">
    <source>
        <dbReference type="Proteomes" id="UP000887565"/>
    </source>
</evidence>
<reference evidence="2" key="1">
    <citation type="submission" date="2022-11" db="UniProtKB">
        <authorList>
            <consortium name="WormBaseParasite"/>
        </authorList>
    </citation>
    <scope>IDENTIFICATION</scope>
</reference>
<dbReference type="WBParaSite" id="nRc.2.0.1.t47679-RA">
    <property type="protein sequence ID" value="nRc.2.0.1.t47679-RA"/>
    <property type="gene ID" value="nRc.2.0.1.g47679"/>
</dbReference>
<proteinExistence type="predicted"/>
<keyword evidence="1" id="KW-1185">Reference proteome</keyword>
<dbReference type="AlphaFoldDB" id="A0A915L9F1"/>
<protein>
    <submittedName>
        <fullName evidence="2">Uncharacterized protein</fullName>
    </submittedName>
</protein>
<evidence type="ECO:0000313" key="2">
    <source>
        <dbReference type="WBParaSite" id="nRc.2.0.1.t47679-RA"/>
    </source>
</evidence>
<organism evidence="1 2">
    <name type="scientific">Romanomermis culicivorax</name>
    <name type="common">Nematode worm</name>
    <dbReference type="NCBI Taxonomy" id="13658"/>
    <lineage>
        <taxon>Eukaryota</taxon>
        <taxon>Metazoa</taxon>
        <taxon>Ecdysozoa</taxon>
        <taxon>Nematoda</taxon>
        <taxon>Enoplea</taxon>
        <taxon>Dorylaimia</taxon>
        <taxon>Mermithida</taxon>
        <taxon>Mermithoidea</taxon>
        <taxon>Mermithidae</taxon>
        <taxon>Romanomermis</taxon>
    </lineage>
</organism>